<comment type="cofactor">
    <cofactor evidence="1 7">
        <name>pyridoxal 5'-phosphate</name>
        <dbReference type="ChEBI" id="CHEBI:597326"/>
    </cofactor>
</comment>
<comment type="function">
    <text evidence="8">Catalyzes the removal of elemental sulfur and selenium atoms from L-cysteine, L-cystine, L-selenocysteine, and L-selenocystine to produce L-alanine.</text>
</comment>
<dbReference type="InterPro" id="IPR020578">
    <property type="entry name" value="Aminotrans_V_PyrdxlP_BS"/>
</dbReference>
<dbReference type="AlphaFoldDB" id="A0A1G2QPK0"/>
<gene>
    <name evidence="10" type="ORF">A2117_01695</name>
</gene>
<dbReference type="SUPFAM" id="SSF53383">
    <property type="entry name" value="PLP-dependent transferases"/>
    <property type="match status" value="1"/>
</dbReference>
<dbReference type="GO" id="GO:0031071">
    <property type="term" value="F:cysteine desulfurase activity"/>
    <property type="evidence" value="ECO:0007669"/>
    <property type="project" value="UniProtKB-UniRule"/>
</dbReference>
<protein>
    <recommendedName>
        <fullName evidence="3 8">Cysteine desulfurase</fullName>
        <ecNumber evidence="3 8">2.8.1.7</ecNumber>
    </recommendedName>
</protein>
<sequence length="411" mass="46496">MSKINRYKKDFPIFKNIPNLVYLDSTASSLKPRAMIEKAQEYYQNYSANIFRGLYPISEKATQEYEKTREAVADFIGATRPEEVVFTRNATESLNLLAYSLICGRLKKDDEIVVSVMEHHANFVPWQQLARKKGLKFRVIDIDDQGYLKEPLKSINRKTKILALAHVSNVLGTINPIKEIARKARQISPGILIVIDGAQAVPHLKVDVKDLNCDFLAFSAHKMLGPTGVGVLWGKKNLLDNLTPFNYGGEMIKEVHLNRSTFEASPYRFEAGTPDIAGVIAFRATIDYLKRVGLDKIRQHELRLTSFALERLKEEFGDEMKILGPQKAKDRGGVLAFVFKDYHSHDVAQILADQNICIRAGHHCAMPLHQRLGLASTSRASFYLYNDEKDVEKLIKGLKKIDKILGGTRHE</sequence>
<comment type="similarity">
    <text evidence="2 8">Belongs to the class-V pyridoxal-phosphate-dependent aminotransferase family. Csd subfamily.</text>
</comment>
<comment type="caution">
    <text evidence="10">The sequence shown here is derived from an EMBL/GenBank/DDBJ whole genome shotgun (WGS) entry which is preliminary data.</text>
</comment>
<evidence type="ECO:0000313" key="11">
    <source>
        <dbReference type="Proteomes" id="UP000179245"/>
    </source>
</evidence>
<dbReference type="InterPro" id="IPR015424">
    <property type="entry name" value="PyrdxlP-dep_Trfase"/>
</dbReference>
<evidence type="ECO:0000256" key="8">
    <source>
        <dbReference type="RuleBase" id="RU004506"/>
    </source>
</evidence>
<comment type="catalytic activity">
    <reaction evidence="6 8">
        <text>(sulfur carrier)-H + L-cysteine = (sulfur carrier)-SH + L-alanine</text>
        <dbReference type="Rhea" id="RHEA:43892"/>
        <dbReference type="Rhea" id="RHEA-COMP:14737"/>
        <dbReference type="Rhea" id="RHEA-COMP:14739"/>
        <dbReference type="ChEBI" id="CHEBI:29917"/>
        <dbReference type="ChEBI" id="CHEBI:35235"/>
        <dbReference type="ChEBI" id="CHEBI:57972"/>
        <dbReference type="ChEBI" id="CHEBI:64428"/>
        <dbReference type="EC" id="2.8.1.7"/>
    </reaction>
</comment>
<feature type="domain" description="Aminotransferase class V" evidence="9">
    <location>
        <begin position="21"/>
        <end position="394"/>
    </location>
</feature>
<dbReference type="Gene3D" id="3.40.640.10">
    <property type="entry name" value="Type I PLP-dependent aspartate aminotransferase-like (Major domain)"/>
    <property type="match status" value="1"/>
</dbReference>
<evidence type="ECO:0000256" key="2">
    <source>
        <dbReference type="ARBA" id="ARBA00010447"/>
    </source>
</evidence>
<dbReference type="InterPro" id="IPR015422">
    <property type="entry name" value="PyrdxlP-dep_Trfase_small"/>
</dbReference>
<dbReference type="InterPro" id="IPR010970">
    <property type="entry name" value="Cys_dSase_SufS"/>
</dbReference>
<dbReference type="PANTHER" id="PTHR43586">
    <property type="entry name" value="CYSTEINE DESULFURASE"/>
    <property type="match status" value="1"/>
</dbReference>
<dbReference type="Gene3D" id="3.90.1150.10">
    <property type="entry name" value="Aspartate Aminotransferase, domain 1"/>
    <property type="match status" value="1"/>
</dbReference>
<evidence type="ECO:0000256" key="7">
    <source>
        <dbReference type="RuleBase" id="RU004504"/>
    </source>
</evidence>
<evidence type="ECO:0000256" key="3">
    <source>
        <dbReference type="ARBA" id="ARBA00012239"/>
    </source>
</evidence>
<dbReference type="EMBL" id="MHTO01000027">
    <property type="protein sequence ID" value="OHA61861.1"/>
    <property type="molecule type" value="Genomic_DNA"/>
</dbReference>
<dbReference type="Proteomes" id="UP000179245">
    <property type="component" value="Unassembled WGS sequence"/>
</dbReference>
<dbReference type="Pfam" id="PF00266">
    <property type="entry name" value="Aminotran_5"/>
    <property type="match status" value="1"/>
</dbReference>
<dbReference type="InterPro" id="IPR015421">
    <property type="entry name" value="PyrdxlP-dep_Trfase_major"/>
</dbReference>
<dbReference type="EC" id="2.8.1.7" evidence="3 8"/>
<name>A0A1G2QPK0_9BACT</name>
<dbReference type="PANTHER" id="PTHR43586:SF8">
    <property type="entry name" value="CYSTEINE DESULFURASE 1, CHLOROPLASTIC"/>
    <property type="match status" value="1"/>
</dbReference>
<organism evidence="10 11">
    <name type="scientific">Candidatus Wildermuthbacteria bacterium GWA2_46_15</name>
    <dbReference type="NCBI Taxonomy" id="1802443"/>
    <lineage>
        <taxon>Bacteria</taxon>
        <taxon>Candidatus Wildermuthiibacteriota</taxon>
    </lineage>
</organism>
<keyword evidence="5 8" id="KW-0663">Pyridoxal phosphate</keyword>
<dbReference type="NCBIfam" id="TIGR01979">
    <property type="entry name" value="sufS"/>
    <property type="match status" value="1"/>
</dbReference>
<dbReference type="PROSITE" id="PS00595">
    <property type="entry name" value="AA_TRANSFER_CLASS_5"/>
    <property type="match status" value="1"/>
</dbReference>
<evidence type="ECO:0000256" key="5">
    <source>
        <dbReference type="ARBA" id="ARBA00022898"/>
    </source>
</evidence>
<dbReference type="STRING" id="1802443.A2117_01695"/>
<keyword evidence="4 8" id="KW-0808">Transferase</keyword>
<proteinExistence type="inferred from homology"/>
<reference evidence="10 11" key="1">
    <citation type="journal article" date="2016" name="Nat. Commun.">
        <title>Thousands of microbial genomes shed light on interconnected biogeochemical processes in an aquifer system.</title>
        <authorList>
            <person name="Anantharaman K."/>
            <person name="Brown C.T."/>
            <person name="Hug L.A."/>
            <person name="Sharon I."/>
            <person name="Castelle C.J."/>
            <person name="Probst A.J."/>
            <person name="Thomas B.C."/>
            <person name="Singh A."/>
            <person name="Wilkins M.J."/>
            <person name="Karaoz U."/>
            <person name="Brodie E.L."/>
            <person name="Williams K.H."/>
            <person name="Hubbard S.S."/>
            <person name="Banfield J.F."/>
        </authorList>
    </citation>
    <scope>NUCLEOTIDE SEQUENCE [LARGE SCALE GENOMIC DNA]</scope>
</reference>
<evidence type="ECO:0000256" key="1">
    <source>
        <dbReference type="ARBA" id="ARBA00001933"/>
    </source>
</evidence>
<dbReference type="GO" id="GO:0006534">
    <property type="term" value="P:cysteine metabolic process"/>
    <property type="evidence" value="ECO:0007669"/>
    <property type="project" value="UniProtKB-UniRule"/>
</dbReference>
<evidence type="ECO:0000259" key="9">
    <source>
        <dbReference type="Pfam" id="PF00266"/>
    </source>
</evidence>
<evidence type="ECO:0000256" key="4">
    <source>
        <dbReference type="ARBA" id="ARBA00022679"/>
    </source>
</evidence>
<evidence type="ECO:0000313" key="10">
    <source>
        <dbReference type="EMBL" id="OHA61861.1"/>
    </source>
</evidence>
<dbReference type="CDD" id="cd06453">
    <property type="entry name" value="SufS_like"/>
    <property type="match status" value="1"/>
</dbReference>
<dbReference type="GO" id="GO:0030170">
    <property type="term" value="F:pyridoxal phosphate binding"/>
    <property type="evidence" value="ECO:0007669"/>
    <property type="project" value="UniProtKB-UniRule"/>
</dbReference>
<accession>A0A1G2QPK0</accession>
<dbReference type="InterPro" id="IPR000192">
    <property type="entry name" value="Aminotrans_V_dom"/>
</dbReference>
<evidence type="ECO:0000256" key="6">
    <source>
        <dbReference type="ARBA" id="ARBA00050776"/>
    </source>
</evidence>